<dbReference type="InterPro" id="IPR018499">
    <property type="entry name" value="Tetraspanin/Peripherin"/>
</dbReference>
<dbReference type="PANTHER" id="PTHR19282:SF544">
    <property type="entry name" value="TETRASPANIN"/>
    <property type="match status" value="1"/>
</dbReference>
<reference evidence="6 7" key="1">
    <citation type="journal article" date="2019" name="PLoS Biol.">
        <title>Sex chromosomes control vertical transmission of feminizing Wolbachia symbionts in an isopod.</title>
        <authorList>
            <person name="Becking T."/>
            <person name="Chebbi M.A."/>
            <person name="Giraud I."/>
            <person name="Moumen B."/>
            <person name="Laverre T."/>
            <person name="Caubet Y."/>
            <person name="Peccoud J."/>
            <person name="Gilbert C."/>
            <person name="Cordaux R."/>
        </authorList>
    </citation>
    <scope>NUCLEOTIDE SEQUENCE [LARGE SCALE GENOMIC DNA]</scope>
    <source>
        <strain evidence="6">ANa2</strain>
        <tissue evidence="6">Whole body excluding digestive tract and cuticle</tissue>
    </source>
</reference>
<feature type="signal peptide" evidence="5">
    <location>
        <begin position="1"/>
        <end position="19"/>
    </location>
</feature>
<dbReference type="Pfam" id="PF00335">
    <property type="entry name" value="Tetraspanin"/>
    <property type="match status" value="1"/>
</dbReference>
<dbReference type="GO" id="GO:0005886">
    <property type="term" value="C:plasma membrane"/>
    <property type="evidence" value="ECO:0007669"/>
    <property type="project" value="TreeGrafter"/>
</dbReference>
<evidence type="ECO:0000256" key="2">
    <source>
        <dbReference type="ARBA" id="ARBA00022692"/>
    </source>
</evidence>
<keyword evidence="2" id="KW-0812">Transmembrane</keyword>
<name>A0A5N5TMN8_9CRUS</name>
<feature type="chain" id="PRO_5024376677" evidence="5">
    <location>
        <begin position="20"/>
        <end position="122"/>
    </location>
</feature>
<dbReference type="OrthoDB" id="9993879at2759"/>
<evidence type="ECO:0000256" key="1">
    <source>
        <dbReference type="ARBA" id="ARBA00004141"/>
    </source>
</evidence>
<dbReference type="SUPFAM" id="SSF48652">
    <property type="entry name" value="Tetraspanin"/>
    <property type="match status" value="1"/>
</dbReference>
<comment type="caution">
    <text evidence="6">The sequence shown here is derived from an EMBL/GenBank/DDBJ whole genome shotgun (WGS) entry which is preliminary data.</text>
</comment>
<proteinExistence type="predicted"/>
<keyword evidence="5" id="KW-0732">Signal</keyword>
<keyword evidence="3" id="KW-1133">Transmembrane helix</keyword>
<sequence>YTFSLLLVFLLEAIGGIMAYVYEEQVMTDLTDSLSTTFNGKYGEDEAVSEAVDAIQTKYQCCGALFFNQWDDSLWKKSGKSLNNTVPESCCKTPSYLCGVSSRPSNNMAYNGVVVINESLLR</sequence>
<comment type="subcellular location">
    <subcellularLocation>
        <location evidence="1">Membrane</location>
        <topology evidence="1">Multi-pass membrane protein</topology>
    </subcellularLocation>
</comment>
<dbReference type="InterPro" id="IPR008952">
    <property type="entry name" value="Tetraspanin_EC2_sf"/>
</dbReference>
<keyword evidence="4" id="KW-0472">Membrane</keyword>
<evidence type="ECO:0000256" key="3">
    <source>
        <dbReference type="ARBA" id="ARBA00022989"/>
    </source>
</evidence>
<evidence type="ECO:0000256" key="5">
    <source>
        <dbReference type="SAM" id="SignalP"/>
    </source>
</evidence>
<dbReference type="AlphaFoldDB" id="A0A5N5TMN8"/>
<keyword evidence="7" id="KW-1185">Reference proteome</keyword>
<dbReference type="Gene3D" id="1.10.1450.10">
    <property type="entry name" value="Tetraspanin"/>
    <property type="match status" value="1"/>
</dbReference>
<dbReference type="Proteomes" id="UP000326759">
    <property type="component" value="Unassembled WGS sequence"/>
</dbReference>
<feature type="non-terminal residue" evidence="6">
    <location>
        <position position="1"/>
    </location>
</feature>
<protein>
    <submittedName>
        <fullName evidence="6">Antigen</fullName>
    </submittedName>
</protein>
<evidence type="ECO:0000313" key="7">
    <source>
        <dbReference type="Proteomes" id="UP000326759"/>
    </source>
</evidence>
<dbReference type="EMBL" id="SEYY01000339">
    <property type="protein sequence ID" value="KAB7507440.1"/>
    <property type="molecule type" value="Genomic_DNA"/>
</dbReference>
<evidence type="ECO:0000256" key="4">
    <source>
        <dbReference type="ARBA" id="ARBA00023136"/>
    </source>
</evidence>
<evidence type="ECO:0000313" key="6">
    <source>
        <dbReference type="EMBL" id="KAB7507440.1"/>
    </source>
</evidence>
<organism evidence="6 7">
    <name type="scientific">Armadillidium nasatum</name>
    <dbReference type="NCBI Taxonomy" id="96803"/>
    <lineage>
        <taxon>Eukaryota</taxon>
        <taxon>Metazoa</taxon>
        <taxon>Ecdysozoa</taxon>
        <taxon>Arthropoda</taxon>
        <taxon>Crustacea</taxon>
        <taxon>Multicrustacea</taxon>
        <taxon>Malacostraca</taxon>
        <taxon>Eumalacostraca</taxon>
        <taxon>Peracarida</taxon>
        <taxon>Isopoda</taxon>
        <taxon>Oniscidea</taxon>
        <taxon>Crinocheta</taxon>
        <taxon>Armadillidiidae</taxon>
        <taxon>Armadillidium</taxon>
    </lineage>
</organism>
<accession>A0A5N5TMN8</accession>
<dbReference type="PANTHER" id="PTHR19282">
    <property type="entry name" value="TETRASPANIN"/>
    <property type="match status" value="1"/>
</dbReference>
<gene>
    <name evidence="6" type="ORF">Anas_04734</name>
</gene>